<accession>A0A0V8QFD1</accession>
<evidence type="ECO:0000313" key="1">
    <source>
        <dbReference type="EMBL" id="KSV59281.1"/>
    </source>
</evidence>
<dbReference type="InterPro" id="IPR011990">
    <property type="entry name" value="TPR-like_helical_dom_sf"/>
</dbReference>
<dbReference type="EMBL" id="LNAM01000149">
    <property type="protein sequence ID" value="KSV59281.1"/>
    <property type="molecule type" value="Genomic_DNA"/>
</dbReference>
<dbReference type="RefSeq" id="WP_058352511.1">
    <property type="nucleotide sequence ID" value="NZ_CABMMD010000149.1"/>
</dbReference>
<protein>
    <submittedName>
        <fullName evidence="1">Uncharacterized protein</fullName>
    </submittedName>
</protein>
<reference evidence="1 2" key="1">
    <citation type="submission" date="2015-11" db="EMBL/GenBank/DDBJ databases">
        <title>Butyribacter intestini gen. nov., sp. nov., a butyric acid-producing bacterium of the family Lachnospiraceae isolated from the human faeces.</title>
        <authorList>
            <person name="Zou Y."/>
            <person name="Xue W."/>
            <person name="Luo G."/>
            <person name="Lv M."/>
        </authorList>
    </citation>
    <scope>NUCLEOTIDE SEQUENCE [LARGE SCALE GENOMIC DNA]</scope>
    <source>
        <strain evidence="1 2">ACET-33324</strain>
    </source>
</reference>
<dbReference type="AlphaFoldDB" id="A0A0V8QFD1"/>
<organism evidence="1 2">
    <name type="scientific">Acetivibrio ethanolgignens</name>
    <dbReference type="NCBI Taxonomy" id="290052"/>
    <lineage>
        <taxon>Bacteria</taxon>
        <taxon>Bacillati</taxon>
        <taxon>Bacillota</taxon>
        <taxon>Clostridia</taxon>
        <taxon>Eubacteriales</taxon>
        <taxon>Oscillospiraceae</taxon>
        <taxon>Acetivibrio</taxon>
    </lineage>
</organism>
<dbReference type="Gene3D" id="1.25.40.10">
    <property type="entry name" value="Tetratricopeptide repeat domain"/>
    <property type="match status" value="1"/>
</dbReference>
<keyword evidence="2" id="KW-1185">Reference proteome</keyword>
<proteinExistence type="predicted"/>
<comment type="caution">
    <text evidence="1">The sequence shown here is derived from an EMBL/GenBank/DDBJ whole genome shotgun (WGS) entry which is preliminary data.</text>
</comment>
<sequence length="190" mass="21327">MIDDLYVLDGKGLVNIALAESYFEKGGEDYELALLAGNGRMQAEAGGKTELVFVAAGILTKLSILNNHMDEARDMLDSFQNKAEKEAPKLLPNIGAMQARMDLYTGRMGEVMEWLEKAPDEDEEFNVMERYRYLTKVRVYLATGRKEKAEDYRFVRILTKEGAALLELLKAAGGRHVCGTDRKAAWIDQV</sequence>
<evidence type="ECO:0000313" key="2">
    <source>
        <dbReference type="Proteomes" id="UP000054874"/>
    </source>
</evidence>
<dbReference type="Proteomes" id="UP000054874">
    <property type="component" value="Unassembled WGS sequence"/>
</dbReference>
<gene>
    <name evidence="1" type="ORF">ASU35_09790</name>
</gene>
<name>A0A0V8QFD1_9FIRM</name>